<dbReference type="Pfam" id="PF08281">
    <property type="entry name" value="Sigma70_r4_2"/>
    <property type="match status" value="1"/>
</dbReference>
<evidence type="ECO:0000259" key="6">
    <source>
        <dbReference type="Pfam" id="PF08281"/>
    </source>
</evidence>
<sequence>MEKGANILELINQKRIDGYKYLYANFYPSLCSFASSFFKQNDLVEDIVQDVFIRLWRSDSKFNSTRALKSYLYFSVKNACLNSIRDNSKLSDIDFSSDKEIQTIVLEDKSIEQLLIEEEFYRQIHVAIEKLSPERKRIILLSLEGFSNKEIAEELDISINTVKSLKLRAYSVLRKELSWSVLLFLIKMMK</sequence>
<dbReference type="Proteomes" id="UP000198964">
    <property type="component" value="Unassembled WGS sequence"/>
</dbReference>
<accession>A0A1I2H241</accession>
<dbReference type="AlphaFoldDB" id="A0A1I2H241"/>
<evidence type="ECO:0000256" key="3">
    <source>
        <dbReference type="ARBA" id="ARBA00023082"/>
    </source>
</evidence>
<comment type="similarity">
    <text evidence="1">Belongs to the sigma-70 factor family. ECF subfamily.</text>
</comment>
<evidence type="ECO:0000313" key="7">
    <source>
        <dbReference type="EMBL" id="SFF23047.1"/>
    </source>
</evidence>
<dbReference type="InterPro" id="IPR013324">
    <property type="entry name" value="RNA_pol_sigma_r3/r4-like"/>
</dbReference>
<dbReference type="InterPro" id="IPR013249">
    <property type="entry name" value="RNA_pol_sigma70_r4_t2"/>
</dbReference>
<evidence type="ECO:0000259" key="5">
    <source>
        <dbReference type="Pfam" id="PF04542"/>
    </source>
</evidence>
<dbReference type="PANTHER" id="PTHR43133">
    <property type="entry name" value="RNA POLYMERASE ECF-TYPE SIGMA FACTO"/>
    <property type="match status" value="1"/>
</dbReference>
<evidence type="ECO:0000313" key="8">
    <source>
        <dbReference type="Proteomes" id="UP000198964"/>
    </source>
</evidence>
<evidence type="ECO:0000256" key="2">
    <source>
        <dbReference type="ARBA" id="ARBA00023015"/>
    </source>
</evidence>
<dbReference type="NCBIfam" id="TIGR02937">
    <property type="entry name" value="sigma70-ECF"/>
    <property type="match status" value="1"/>
</dbReference>
<dbReference type="GO" id="GO:0003677">
    <property type="term" value="F:DNA binding"/>
    <property type="evidence" value="ECO:0007669"/>
    <property type="project" value="InterPro"/>
</dbReference>
<keyword evidence="2" id="KW-0805">Transcription regulation</keyword>
<dbReference type="SUPFAM" id="SSF88659">
    <property type="entry name" value="Sigma3 and sigma4 domains of RNA polymerase sigma factors"/>
    <property type="match status" value="1"/>
</dbReference>
<evidence type="ECO:0000256" key="1">
    <source>
        <dbReference type="ARBA" id="ARBA00010641"/>
    </source>
</evidence>
<dbReference type="InterPro" id="IPR036388">
    <property type="entry name" value="WH-like_DNA-bd_sf"/>
</dbReference>
<dbReference type="InterPro" id="IPR013325">
    <property type="entry name" value="RNA_pol_sigma_r2"/>
</dbReference>
<gene>
    <name evidence="7" type="ORF">SAMN05216283_103205</name>
</gene>
<dbReference type="STRING" id="655355.SAMN05216283_103205"/>
<keyword evidence="4" id="KW-0804">Transcription</keyword>
<dbReference type="InterPro" id="IPR014327">
    <property type="entry name" value="RNA_pol_sigma70_bacteroid"/>
</dbReference>
<feature type="domain" description="RNA polymerase sigma-70 region 2" evidence="5">
    <location>
        <begin position="22"/>
        <end position="88"/>
    </location>
</feature>
<organism evidence="7 8">
    <name type="scientific">Sunxiuqinia elliptica</name>
    <dbReference type="NCBI Taxonomy" id="655355"/>
    <lineage>
        <taxon>Bacteria</taxon>
        <taxon>Pseudomonadati</taxon>
        <taxon>Bacteroidota</taxon>
        <taxon>Bacteroidia</taxon>
        <taxon>Marinilabiliales</taxon>
        <taxon>Prolixibacteraceae</taxon>
        <taxon>Sunxiuqinia</taxon>
    </lineage>
</organism>
<dbReference type="PANTHER" id="PTHR43133:SF46">
    <property type="entry name" value="RNA POLYMERASE SIGMA-70 FACTOR ECF SUBFAMILY"/>
    <property type="match status" value="1"/>
</dbReference>
<proteinExistence type="inferred from homology"/>
<reference evidence="7 8" key="1">
    <citation type="submission" date="2016-10" db="EMBL/GenBank/DDBJ databases">
        <authorList>
            <person name="de Groot N.N."/>
        </authorList>
    </citation>
    <scope>NUCLEOTIDE SEQUENCE [LARGE SCALE GENOMIC DNA]</scope>
    <source>
        <strain evidence="7 8">CGMCC 1.9156</strain>
    </source>
</reference>
<dbReference type="Pfam" id="PF04542">
    <property type="entry name" value="Sigma70_r2"/>
    <property type="match status" value="1"/>
</dbReference>
<dbReference type="InterPro" id="IPR000792">
    <property type="entry name" value="Tscrpt_reg_LuxR_C"/>
</dbReference>
<dbReference type="InterPro" id="IPR014284">
    <property type="entry name" value="RNA_pol_sigma-70_dom"/>
</dbReference>
<dbReference type="NCBIfam" id="TIGR02985">
    <property type="entry name" value="Sig70_bacteroi1"/>
    <property type="match status" value="1"/>
</dbReference>
<dbReference type="InterPro" id="IPR007627">
    <property type="entry name" value="RNA_pol_sigma70_r2"/>
</dbReference>
<dbReference type="GO" id="GO:0006352">
    <property type="term" value="P:DNA-templated transcription initiation"/>
    <property type="evidence" value="ECO:0007669"/>
    <property type="project" value="InterPro"/>
</dbReference>
<dbReference type="RefSeq" id="WP_093919627.1">
    <property type="nucleotide sequence ID" value="NZ_FONW01000003.1"/>
</dbReference>
<protein>
    <submittedName>
        <fullName evidence="7">RNA polymerase sigma-70 factor, ECF subfamily</fullName>
    </submittedName>
</protein>
<dbReference type="GO" id="GO:0016987">
    <property type="term" value="F:sigma factor activity"/>
    <property type="evidence" value="ECO:0007669"/>
    <property type="project" value="UniProtKB-KW"/>
</dbReference>
<dbReference type="InterPro" id="IPR039425">
    <property type="entry name" value="RNA_pol_sigma-70-like"/>
</dbReference>
<dbReference type="Gene3D" id="1.10.10.10">
    <property type="entry name" value="Winged helix-like DNA-binding domain superfamily/Winged helix DNA-binding domain"/>
    <property type="match status" value="1"/>
</dbReference>
<dbReference type="PRINTS" id="PR00038">
    <property type="entry name" value="HTHLUXR"/>
</dbReference>
<keyword evidence="3" id="KW-0731">Sigma factor</keyword>
<dbReference type="EMBL" id="FONW01000003">
    <property type="protein sequence ID" value="SFF23047.1"/>
    <property type="molecule type" value="Genomic_DNA"/>
</dbReference>
<name>A0A1I2H241_9BACT</name>
<dbReference type="CDD" id="cd06171">
    <property type="entry name" value="Sigma70_r4"/>
    <property type="match status" value="1"/>
</dbReference>
<dbReference type="SUPFAM" id="SSF88946">
    <property type="entry name" value="Sigma2 domain of RNA polymerase sigma factors"/>
    <property type="match status" value="1"/>
</dbReference>
<evidence type="ECO:0000256" key="4">
    <source>
        <dbReference type="ARBA" id="ARBA00023163"/>
    </source>
</evidence>
<keyword evidence="8" id="KW-1185">Reference proteome</keyword>
<dbReference type="Gene3D" id="1.10.1740.10">
    <property type="match status" value="1"/>
</dbReference>
<feature type="domain" description="RNA polymerase sigma factor 70 region 4 type 2" evidence="6">
    <location>
        <begin position="122"/>
        <end position="170"/>
    </location>
</feature>